<keyword evidence="4" id="KW-0460">Magnesium</keyword>
<keyword evidence="3" id="KW-0479">Metal-binding</keyword>
<evidence type="ECO:0000256" key="7">
    <source>
        <dbReference type="ARBA" id="ARBA00023239"/>
    </source>
</evidence>
<evidence type="ECO:0000256" key="6">
    <source>
        <dbReference type="ARBA" id="ARBA00023211"/>
    </source>
</evidence>
<keyword evidence="2" id="KW-0808">Transferase</keyword>
<dbReference type="SUPFAM" id="SSF54826">
    <property type="entry name" value="Enolase N-terminal domain-like"/>
    <property type="match status" value="1"/>
</dbReference>
<dbReference type="InterPro" id="IPR022485">
    <property type="entry name" value="SHCHC_synthase_MenH"/>
</dbReference>
<reference evidence="10" key="2">
    <citation type="submission" date="2025-08" db="UniProtKB">
        <authorList>
            <consortium name="RefSeq"/>
        </authorList>
    </citation>
    <scope>IDENTIFICATION</scope>
    <source>
        <tissue evidence="10">Etiolated seedlings</tissue>
    </source>
</reference>
<dbReference type="InterPro" id="IPR013342">
    <property type="entry name" value="Mandelate_racemase_C"/>
</dbReference>
<dbReference type="Pfam" id="PF02776">
    <property type="entry name" value="TPP_enzyme_N"/>
    <property type="match status" value="1"/>
</dbReference>
<dbReference type="Gene3D" id="3.30.390.10">
    <property type="entry name" value="Enolase-like, N-terminal domain"/>
    <property type="match status" value="1"/>
</dbReference>
<dbReference type="InterPro" id="IPR012001">
    <property type="entry name" value="Thiamin_PyroP_enz_TPP-bd_dom"/>
</dbReference>
<dbReference type="GO" id="GO:0046872">
    <property type="term" value="F:metal ion binding"/>
    <property type="evidence" value="ECO:0007669"/>
    <property type="project" value="UniProtKB-KW"/>
</dbReference>
<evidence type="ECO:0000313" key="10">
    <source>
        <dbReference type="RefSeq" id="XP_027192548.1"/>
    </source>
</evidence>
<dbReference type="Gene3D" id="3.40.50.1220">
    <property type="entry name" value="TPP-binding domain"/>
    <property type="match status" value="1"/>
</dbReference>
<dbReference type="InterPro" id="IPR029058">
    <property type="entry name" value="AB_hydrolase_fold"/>
</dbReference>
<dbReference type="CDD" id="cd02009">
    <property type="entry name" value="TPP_SHCHC_synthase"/>
    <property type="match status" value="1"/>
</dbReference>
<dbReference type="PANTHER" id="PTHR42916">
    <property type="entry name" value="2-SUCCINYL-5-ENOLPYRUVYL-6-HYDROXY-3-CYCLOHEXENE-1-CARBOXYLATE SYNTHASE"/>
    <property type="match status" value="1"/>
</dbReference>
<dbReference type="OrthoDB" id="8119704at2759"/>
<dbReference type="InterPro" id="IPR000073">
    <property type="entry name" value="AB_hydrolase_1"/>
</dbReference>
<evidence type="ECO:0000256" key="4">
    <source>
        <dbReference type="ARBA" id="ARBA00022842"/>
    </source>
</evidence>
<gene>
    <name evidence="10" type="primary">LOC101508711</name>
</gene>
<dbReference type="InterPro" id="IPR029065">
    <property type="entry name" value="Enolase_C-like"/>
</dbReference>
<dbReference type="Pfam" id="PF00561">
    <property type="entry name" value="Abhydrolase_1"/>
    <property type="match status" value="1"/>
</dbReference>
<dbReference type="NCBIfam" id="TIGR03695">
    <property type="entry name" value="menH_SHCHC"/>
    <property type="match status" value="1"/>
</dbReference>
<dbReference type="GO" id="GO:0070205">
    <property type="term" value="F:2-succinyl-6-hydroxy-2,4-cyclohexadiene-1-carboxylate synthase activity"/>
    <property type="evidence" value="ECO:0007669"/>
    <property type="project" value="InterPro"/>
</dbReference>
<dbReference type="InterPro" id="IPR032264">
    <property type="entry name" value="MenD_middle"/>
</dbReference>
<dbReference type="SFLD" id="SFLDS00001">
    <property type="entry name" value="Enolase"/>
    <property type="match status" value="1"/>
</dbReference>
<dbReference type="SMART" id="SM00922">
    <property type="entry name" value="MR_MLE"/>
    <property type="match status" value="1"/>
</dbReference>
<dbReference type="STRING" id="3827.A0A3Q7XVT1"/>
<evidence type="ECO:0000256" key="5">
    <source>
        <dbReference type="ARBA" id="ARBA00023052"/>
    </source>
</evidence>
<dbReference type="InterPro" id="IPR029061">
    <property type="entry name" value="THDP-binding"/>
</dbReference>
<dbReference type="InterPro" id="IPR011766">
    <property type="entry name" value="TPP_enzyme_TPP-bd"/>
</dbReference>
<dbReference type="SUPFAM" id="SSF51604">
    <property type="entry name" value="Enolase C-terminal domain-like"/>
    <property type="match status" value="1"/>
</dbReference>
<dbReference type="RefSeq" id="XP_027192548.1">
    <property type="nucleotide sequence ID" value="XM_027336747.1"/>
</dbReference>
<protein>
    <submittedName>
        <fullName evidence="10">Protein PHYLLO, chloroplastic</fullName>
    </submittedName>
</protein>
<dbReference type="PANTHER" id="PTHR42916:SF1">
    <property type="entry name" value="PROTEIN PHYLLO, CHLOROPLASTIC"/>
    <property type="match status" value="1"/>
</dbReference>
<evidence type="ECO:0000313" key="9">
    <source>
        <dbReference type="Proteomes" id="UP000087171"/>
    </source>
</evidence>
<dbReference type="InterPro" id="IPR004433">
    <property type="entry name" value="MenaQ_synth_MenD"/>
</dbReference>
<keyword evidence="6" id="KW-0464">Manganese</keyword>
<dbReference type="NCBIfam" id="TIGR01927">
    <property type="entry name" value="menC_gam_Gplu"/>
    <property type="match status" value="1"/>
</dbReference>
<dbReference type="GO" id="GO:0009234">
    <property type="term" value="P:menaquinone biosynthetic process"/>
    <property type="evidence" value="ECO:0007669"/>
    <property type="project" value="UniProtKB-KW"/>
</dbReference>
<dbReference type="Gene3D" id="3.20.20.120">
    <property type="entry name" value="Enolase-like C-terminal domain"/>
    <property type="match status" value="1"/>
</dbReference>
<dbReference type="NCBIfam" id="TIGR00173">
    <property type="entry name" value="menD"/>
    <property type="match status" value="1"/>
</dbReference>
<dbReference type="PaxDb" id="3827-XP_004509573.1"/>
<keyword evidence="1" id="KW-0474">Menaquinone biosynthesis</keyword>
<evidence type="ECO:0000256" key="2">
    <source>
        <dbReference type="ARBA" id="ARBA00022679"/>
    </source>
</evidence>
<keyword evidence="9" id="KW-1185">Reference proteome</keyword>
<reference evidence="9" key="1">
    <citation type="journal article" date="2013" name="Nat. Biotechnol.">
        <title>Draft genome sequence of chickpea (Cicer arietinum) provides a resource for trait improvement.</title>
        <authorList>
            <person name="Varshney R.K."/>
            <person name="Song C."/>
            <person name="Saxena R.K."/>
            <person name="Azam S."/>
            <person name="Yu S."/>
            <person name="Sharpe A.G."/>
            <person name="Cannon S."/>
            <person name="Baek J."/>
            <person name="Rosen B.D."/>
            <person name="Tar'an B."/>
            <person name="Millan T."/>
            <person name="Zhang X."/>
            <person name="Ramsay L.D."/>
            <person name="Iwata A."/>
            <person name="Wang Y."/>
            <person name="Nelson W."/>
            <person name="Farmer A.D."/>
            <person name="Gaur P.M."/>
            <person name="Soderlund C."/>
            <person name="Penmetsa R.V."/>
            <person name="Xu C."/>
            <person name="Bharti A.K."/>
            <person name="He W."/>
            <person name="Winter P."/>
            <person name="Zhao S."/>
            <person name="Hane J.K."/>
            <person name="Carrasquilla-Garcia N."/>
            <person name="Condie J.A."/>
            <person name="Upadhyaya H.D."/>
            <person name="Luo M.C."/>
            <person name="Thudi M."/>
            <person name="Gowda C.L."/>
            <person name="Singh N.P."/>
            <person name="Lichtenzveig J."/>
            <person name="Gali K.K."/>
            <person name="Rubio J."/>
            <person name="Nadarajan N."/>
            <person name="Dolezel J."/>
            <person name="Bansal K.C."/>
            <person name="Xu X."/>
            <person name="Edwards D."/>
            <person name="Zhang G."/>
            <person name="Kahl G."/>
            <person name="Gil J."/>
            <person name="Singh K.B."/>
            <person name="Datta S.K."/>
            <person name="Jackson S.A."/>
            <person name="Wang J."/>
            <person name="Cook D.R."/>
        </authorList>
    </citation>
    <scope>NUCLEOTIDE SEQUENCE [LARGE SCALE GENOMIC DNA]</scope>
    <source>
        <strain evidence="9">cv. CDC Frontier</strain>
    </source>
</reference>
<dbReference type="GO" id="GO:0070204">
    <property type="term" value="F:2-succinyl-5-enolpyruvyl-6-hydroxy-3-cyclohexene-1-carboxylic-acid synthase activity"/>
    <property type="evidence" value="ECO:0007669"/>
    <property type="project" value="InterPro"/>
</dbReference>
<proteinExistence type="inferred from homology"/>
<dbReference type="SUPFAM" id="SSF53474">
    <property type="entry name" value="alpha/beta-Hydrolases"/>
    <property type="match status" value="1"/>
</dbReference>
<dbReference type="Pfam" id="PF13378">
    <property type="entry name" value="MR_MLE_C"/>
    <property type="match status" value="1"/>
</dbReference>
<organism evidence="9 10">
    <name type="scientific">Cicer arietinum</name>
    <name type="common">Chickpea</name>
    <name type="synonym">Garbanzo</name>
    <dbReference type="NCBI Taxonomy" id="3827"/>
    <lineage>
        <taxon>Eukaryota</taxon>
        <taxon>Viridiplantae</taxon>
        <taxon>Streptophyta</taxon>
        <taxon>Embryophyta</taxon>
        <taxon>Tracheophyta</taxon>
        <taxon>Spermatophyta</taxon>
        <taxon>Magnoliopsida</taxon>
        <taxon>eudicotyledons</taxon>
        <taxon>Gunneridae</taxon>
        <taxon>Pentapetalae</taxon>
        <taxon>rosids</taxon>
        <taxon>fabids</taxon>
        <taxon>Fabales</taxon>
        <taxon>Fabaceae</taxon>
        <taxon>Papilionoideae</taxon>
        <taxon>50 kb inversion clade</taxon>
        <taxon>NPAAA clade</taxon>
        <taxon>Hologalegina</taxon>
        <taxon>IRL clade</taxon>
        <taxon>Cicereae</taxon>
        <taxon>Cicer</taxon>
    </lineage>
</organism>
<dbReference type="Gene3D" id="3.40.50.1820">
    <property type="entry name" value="alpha/beta hydrolase"/>
    <property type="match status" value="1"/>
</dbReference>
<dbReference type="CDD" id="cd07037">
    <property type="entry name" value="TPP_PYR_MenD"/>
    <property type="match status" value="1"/>
</dbReference>
<keyword evidence="5" id="KW-0786">Thiamine pyrophosphate</keyword>
<dbReference type="Pfam" id="PF02775">
    <property type="entry name" value="TPP_enzyme_C"/>
    <property type="match status" value="1"/>
</dbReference>
<dbReference type="SFLD" id="SFLDG00180">
    <property type="entry name" value="muconate_cycloisomerase"/>
    <property type="match status" value="1"/>
</dbReference>
<dbReference type="GO" id="GO:0030976">
    <property type="term" value="F:thiamine pyrophosphate binding"/>
    <property type="evidence" value="ECO:0007669"/>
    <property type="project" value="InterPro"/>
</dbReference>
<dbReference type="Pfam" id="PF16582">
    <property type="entry name" value="TPP_enzyme_M_2"/>
    <property type="match status" value="1"/>
</dbReference>
<name>A0A3Q7XVT1_CICAR</name>
<evidence type="ECO:0000259" key="8">
    <source>
        <dbReference type="SMART" id="SM00922"/>
    </source>
</evidence>
<evidence type="ECO:0000256" key="1">
    <source>
        <dbReference type="ARBA" id="ARBA00022428"/>
    </source>
</evidence>
<dbReference type="InterPro" id="IPR036849">
    <property type="entry name" value="Enolase-like_C_sf"/>
</dbReference>
<dbReference type="InterPro" id="IPR029017">
    <property type="entry name" value="Enolase-like_N"/>
</dbReference>
<evidence type="ECO:0000256" key="3">
    <source>
        <dbReference type="ARBA" id="ARBA00022723"/>
    </source>
</evidence>
<dbReference type="HAMAP" id="MF_01660">
    <property type="entry name" value="MenH"/>
    <property type="match status" value="1"/>
</dbReference>
<feature type="domain" description="Mandelate racemase/muconate lactonizing enzyme C-terminal" evidence="8">
    <location>
        <begin position="1159"/>
        <end position="1255"/>
    </location>
</feature>
<dbReference type="Gene3D" id="3.40.50.970">
    <property type="match status" value="2"/>
</dbReference>
<sequence length="1759" mass="195322">MYLPLPPFRSSTLCNGSSFLILPHNSHSFTSSPCSPSAALGNGVTRRLLPMARVTRGVRFDVPVSLNDDVEEEYQVVFEHCVTRTLPPALTLEEGLQKFKDALEMLKMSPPSCSTGFLRFQVVVPPSPKALSWFCCQPESSVVFPLIFVSKNMDSPTYKSLYVNGSRGVFGVGAAVSFVHSSPGNKSSIKRYISTDSTDIVAYGFMDINLDNVSVSMNREDGYFSFFIPQIELAEMDNVSILTMTLAWDNFSLSNFEKVLHLLEVSLNQVVSHVWSSSSAGKSKCVRAALRKHNLVEDRSIPRVYMNTVALGGRESVGNIMELKESPSSSQFCARLSATLTVSNNMLDHATEFSHSLNKSANINAVWASLLVEECARLGLTYFCVAPGSRSSPLAVAAASHQLITCISCFDERSLAFHAVGYGRGSHVPAVVIATSGTAVSNLLPAVVEASQDFVPLILLTADRPPELLDCGANQAIDQVNHFGSFVRFFFNLPAPTDQIPAKIVLTTLDSAVHRATSSPCGPVHINCPFREPLESSPLEWLSSCLKGLDFWMTNADPFTKYIHMQLYHPSINASGEMIEVLNLILRAKNGLLLFGAIHTEDEMWAALLLAKHLQWPVVADILSGLRLRKLLTSFSDMERNFIFVDNLDHALLSDSVKRWLKIDVVIQIGSRITSKRVCQILEECAPFSYIMVDKHPLRHDPSHIVTHRIQTTIFDFVSCLLKATVPHSKSKLSQFLILFNLQVEWQIQFQITAESSLTEPYVAHVMSEVLSPESALFLGNSMPIRDADMYGRSWPIHSHSHSVASLMLNSDIPINLMRVAANRGASGIDGLLSTAIGFAVGCNKKVFCVIGDISLLHDTNGLTLLNQRKLRKPMTILVVNNHGGAIFSALPLADKVEHGILHQYFYTSHNISIRELCMAHSIKHLYVKTKAELKEALYVAQHEKMDCMVEIESSIDANANFHSILKRAAFQTAQHTIRFLSVPFSRCTIKDDFCLYKIQKIQCSKYRFALSAPSTSASVGDNCTEFYREGFILSLTLEDGSVGFGEVAPLEIHKENLVDAEYQLRFLIHVMEQVEINSFLSLLKGSFSFWIWNELGILPSSIFPSVRCGLEMAILNAIADTKGSNLLDILHPSTDENNKCARSLEVQICALVDSNESPAEVANVAAALVKEGFSAIKLKVARGRDPVHDAMLIQEVRKKVGCQIIIRVDANRNWSFEEAMKFGSLAKDCNLQYIEEPVQDEDDILKFCEDSGLPVALDETIDKIQENPLEKLVKFTHPGIVAVVIKPSVVGGFENAALIAQWANQLGKMAVVSAAFESSLSLSAYTQFSSYLEIQRLSTFKLFDIKAEPSVIHGLGTYRWLKEDITPNPLLIGRNPHSGLVEASVEKASRLLRNFQVDQNVICNVITEEKVFRYQLKVEHNNLSCSFEVCETGLKTNDNTVVFLHGFLGSGEDWITVMKTFSESARCISVDLPGHGKSILHGVKSDAEEPCLSLEIIADILHKLIHHVAPAKVTLVGYSMGGRIALYMALRFSSKIKGAVLISASPGLKDKLARKIRAAKDDSRARSVIAHGLQLFLSSWYAGELWKSLRSHPHFNRILASRLQHNDIQNLAQLLSGLSIGRHPALWEDLPKCRVPLLIIHGEKDIKFKKIAQAMMNQICSGLRGKHEKGNDIHEVVEIPNCGHAVHLENPLPLIAALRQFMTRLHNSKLHSKLCCELLYISLKCSRNYYFNTVIKTSKIIILYSNKYSCRLQFKIKK</sequence>
<dbReference type="Proteomes" id="UP000087171">
    <property type="component" value="Chromosome Ca7"/>
</dbReference>
<dbReference type="SUPFAM" id="SSF52518">
    <property type="entry name" value="Thiamin diphosphate-binding fold (THDP-binding)"/>
    <property type="match status" value="2"/>
</dbReference>
<dbReference type="HAMAP" id="MF_01659">
    <property type="entry name" value="MenD"/>
    <property type="match status" value="1"/>
</dbReference>
<accession>A0A3Q7XVT1</accession>
<dbReference type="SUPFAM" id="SSF52467">
    <property type="entry name" value="DHS-like NAD/FAD-binding domain"/>
    <property type="match status" value="1"/>
</dbReference>
<keyword evidence="7" id="KW-0456">Lyase</keyword>
<dbReference type="SFLD" id="SFLDF00009">
    <property type="entry name" value="o-succinylbenzoate_synthase"/>
    <property type="match status" value="1"/>
</dbReference>
<dbReference type="InterPro" id="IPR029035">
    <property type="entry name" value="DHS-like_NAD/FAD-binding_dom"/>
</dbReference>